<feature type="region of interest" description="Disordered" evidence="7">
    <location>
        <begin position="184"/>
        <end position="234"/>
    </location>
</feature>
<comment type="similarity">
    <text evidence="3">Belongs to the PAT1 family.</text>
</comment>
<sequence>MAAQPSSSASTGDTKFDASQYAFFGNSAVEEVELGGLEDDDGVDAGFVGPGDEECPSAYGRDMFEDEGGGSFTGVDDLAGAFSKLTRRINEPTQSGIISRGGSISRQSSTPEWAQDSYLPTQLIFGAEQGLDNESRRSQPPHLACFADSRLHRTSSSPQQDAQYNPNEHILGAMPSLLHRTSSYPQQEPQYNHAEPIPVPKSSFTSYPPSGAVSNSSPGQPHQMNMPSPPTAFQMPMSAQNELHHPQFPRGGMPPGPLFGRNMAHMDSAGLSTNNLHQNALNIGPIRPNGAVLTPGLMQHNLQRPNGLVPPQMLSHRQQHGMAPIQHSPPQFSQFHAQMLGPRHPPPQGRQMYNPQHPSQTMSGFDASLAMPDLSDPRARAMLHHGVHGQHYLPQGFELASMRMDSGWLRFRSKYMSTAEIENIARMQQAATQINDPYIDDYYHQACLAKKSAGAQLKHHFCPTLIRDPSSRARSKDEPHAYLQVDALGRLPFSSIRRPRPLLDVEQTSESSDDIAEKSTSKTLDQEPMLAARITIEDGLCLLLDVDDIDRLLQFSQQQDGGLQLRNRRQALLEQLAESLQLVDPLTPSNNAPLSPNDDLVFLRIVSLPKGRKLLSRYLELVSAGSELARIACMAVFRHLRFIFGNLPSDSGAVETTTKLATAVSTCVVRLELSGLSACLAAIVCSSLQPPLRPLGHAAGDGASFIIKSVLDRATELLTDQHVASTYSMQNRALWQASFDAFFGLLTEYCMSKFDSVIHALQTQPAAAAVISREMPVELLRASLPHTNEYQRKQLLGFAQRTVPVNNHSSLGSNNGSMTSESIPTEGDTKFDASQYAFFGNNAVEEVELGGLEDDDGADAGFVGPGDEEYPSAYGRDMFEDEGGGSFTDVDDLAGAFSKLTRSINEPTQSGIISRGGSISRQSSTPEWAQDSYWPTQPIFGAEQGLDNESRWSQPPHLALFADSRLHRTSSSPQQDAQYNPNEQILGAMPSPLHRTSSYPQQEPQYNHTEPIPVPKSSFISYPPSGAVSNSSPGQPHQMNMPSPPTAFQMPVSAQNELHHPQFPRGGMPPGPLFGRKMAHMDSASLSTNNLQQNALNSGPIRPNGAILTPGLMQHNLQRPNGLVPPQMLSRRQQHGMAPIQHSPPQFSQFHAQMLGPRHPPPQGRQMYNPQHPSQMMSGFDANSAMPDLSDPRARAMLHHGVHGQHYLPQGFELASMRMNNGWPRFRSKYMSTTEIENIARMQQAATQINDPYIDDYYHQACLAKKSVGAQLKHHFCPTLIRDPSSRAQSKDEPHAYLQVDALGRLPFSSIRRPRPLLDVEQTSESSDDIAEKSTSKTLDQEPMLAARITIEDGLCLLLDVDDIDRLLQFSQQQDGGLQLRNRRQALLEQLAESLQLVDPLTPSNNAPLSPNDDLVFLRIVSLPKGRKLLSRYLELVSAGSELARIACMAVFRHLRFVFGNLPSDSSAVETTTKLATAVSTCVVRLELSGLSACLAAIVCSSLQPPLRPLGHAAGDGASFIIKSVLDRATELLTDQHVASTYSMQNRALWQASFDAFFGLLTEYCMSKFDSVIHALQTQPAAAAVISREMPVELLRASLPHTNEYQRKQLLSFAQRTVPVNNHNSHGSNNGPMTSESIPSSESWKI</sequence>
<feature type="region of interest" description="Disordered" evidence="7">
    <location>
        <begin position="1619"/>
        <end position="1646"/>
    </location>
</feature>
<dbReference type="eggNOG" id="ENOG502QQ60">
    <property type="taxonomic scope" value="Eukaryota"/>
</dbReference>
<feature type="compositionally biased region" description="Low complexity" evidence="7">
    <location>
        <begin position="807"/>
        <end position="817"/>
    </location>
</feature>
<evidence type="ECO:0000256" key="7">
    <source>
        <dbReference type="SAM" id="MobiDB-lite"/>
    </source>
</evidence>
<evidence type="ECO:0000256" key="2">
    <source>
        <dbReference type="ARBA" id="ARBA00004496"/>
    </source>
</evidence>
<keyword evidence="10" id="KW-1185">Reference proteome</keyword>
<feature type="region of interest" description="Disordered" evidence="7">
    <location>
        <begin position="94"/>
        <end position="115"/>
    </location>
</feature>
<feature type="region of interest" description="Disordered" evidence="7">
    <location>
        <begin position="502"/>
        <end position="522"/>
    </location>
</feature>
<organism evidence="9">
    <name type="scientific">Oryza punctata</name>
    <name type="common">Red rice</name>
    <dbReference type="NCBI Taxonomy" id="4537"/>
    <lineage>
        <taxon>Eukaryota</taxon>
        <taxon>Viridiplantae</taxon>
        <taxon>Streptophyta</taxon>
        <taxon>Embryophyta</taxon>
        <taxon>Tracheophyta</taxon>
        <taxon>Spermatophyta</taxon>
        <taxon>Magnoliopsida</taxon>
        <taxon>Liliopsida</taxon>
        <taxon>Poales</taxon>
        <taxon>Poaceae</taxon>
        <taxon>BOP clade</taxon>
        <taxon>Oryzoideae</taxon>
        <taxon>Oryzeae</taxon>
        <taxon>Oryzinae</taxon>
        <taxon>Oryza</taxon>
    </lineage>
</organism>
<dbReference type="GO" id="GO:0033962">
    <property type="term" value="P:P-body assembly"/>
    <property type="evidence" value="ECO:0007669"/>
    <property type="project" value="TreeGrafter"/>
</dbReference>
<dbReference type="Gramene" id="OPUNC02G11640.1">
    <property type="protein sequence ID" value="OPUNC02G11640.1"/>
    <property type="gene ID" value="OPUNC02G11640"/>
</dbReference>
<keyword evidence="4" id="KW-0963">Cytoplasm</keyword>
<protein>
    <recommendedName>
        <fullName evidence="8">mRNA decay factor PAT1 domain-containing protein</fullName>
    </recommendedName>
</protein>
<feature type="compositionally biased region" description="Polar residues" evidence="7">
    <location>
        <begin position="1027"/>
        <end position="1041"/>
    </location>
</feature>
<evidence type="ECO:0000256" key="6">
    <source>
        <dbReference type="ARBA" id="ARBA00023242"/>
    </source>
</evidence>
<accession>A0A0E0JYQ6</accession>
<dbReference type="Pfam" id="PF09770">
    <property type="entry name" value="PAT1"/>
    <property type="match status" value="2"/>
</dbReference>
<dbReference type="PANTHER" id="PTHR21551">
    <property type="entry name" value="TOPOISOMERASE II-ASSOCIATED PROTEIN PAT1"/>
    <property type="match status" value="1"/>
</dbReference>
<feature type="region of interest" description="Disordered" evidence="7">
    <location>
        <begin position="908"/>
        <end position="932"/>
    </location>
</feature>
<feature type="region of interest" description="Disordered" evidence="7">
    <location>
        <begin position="1024"/>
        <end position="1049"/>
    </location>
</feature>
<dbReference type="PANTHER" id="PTHR21551:SF9">
    <property type="entry name" value="OS02G0294700 PROTEIN"/>
    <property type="match status" value="1"/>
</dbReference>
<feature type="compositionally biased region" description="Low complexity" evidence="7">
    <location>
        <begin position="1619"/>
        <end position="1632"/>
    </location>
</feature>
<feature type="region of interest" description="Disordered" evidence="7">
    <location>
        <begin position="1314"/>
        <end position="1337"/>
    </location>
</feature>
<dbReference type="GO" id="GO:0000290">
    <property type="term" value="P:deadenylation-dependent decapping of nuclear-transcribed mRNA"/>
    <property type="evidence" value="ECO:0007669"/>
    <property type="project" value="InterPro"/>
</dbReference>
<evidence type="ECO:0000256" key="5">
    <source>
        <dbReference type="ARBA" id="ARBA00022884"/>
    </source>
</evidence>
<reference evidence="9" key="2">
    <citation type="submission" date="2018-05" db="EMBL/GenBank/DDBJ databases">
        <title>OpunRS2 (Oryza punctata Reference Sequence Version 2).</title>
        <authorList>
            <person name="Zhang J."/>
            <person name="Kudrna D."/>
            <person name="Lee S."/>
            <person name="Talag J."/>
            <person name="Welchert J."/>
            <person name="Wing R.A."/>
        </authorList>
    </citation>
    <scope>NUCLEOTIDE SEQUENCE [LARGE SCALE GENOMIC DNA]</scope>
</reference>
<keyword evidence="6" id="KW-0539">Nucleus</keyword>
<dbReference type="GO" id="GO:0003723">
    <property type="term" value="F:RNA binding"/>
    <property type="evidence" value="ECO:0007669"/>
    <property type="project" value="UniProtKB-KW"/>
</dbReference>
<feature type="compositionally biased region" description="Polar residues" evidence="7">
    <location>
        <begin position="202"/>
        <end position="226"/>
    </location>
</feature>
<feature type="compositionally biased region" description="Polar residues" evidence="7">
    <location>
        <begin position="994"/>
        <end position="1008"/>
    </location>
</feature>
<feature type="domain" description="mRNA decay factor PAT1" evidence="8">
    <location>
        <begin position="487"/>
        <end position="624"/>
    </location>
</feature>
<feature type="compositionally biased region" description="Polar residues" evidence="7">
    <location>
        <begin position="1633"/>
        <end position="1646"/>
    </location>
</feature>
<dbReference type="HOGENOM" id="CLU_242638_0_0_1"/>
<evidence type="ECO:0000256" key="3">
    <source>
        <dbReference type="ARBA" id="ARBA00009138"/>
    </source>
</evidence>
<dbReference type="GO" id="GO:0000932">
    <property type="term" value="C:P-body"/>
    <property type="evidence" value="ECO:0007669"/>
    <property type="project" value="TreeGrafter"/>
</dbReference>
<evidence type="ECO:0000256" key="1">
    <source>
        <dbReference type="ARBA" id="ARBA00004123"/>
    </source>
</evidence>
<feature type="region of interest" description="Disordered" evidence="7">
    <location>
        <begin position="989"/>
        <end position="1011"/>
    </location>
</feature>
<evidence type="ECO:0000256" key="4">
    <source>
        <dbReference type="ARBA" id="ARBA00022490"/>
    </source>
</evidence>
<dbReference type="InterPro" id="IPR019167">
    <property type="entry name" value="PAT1_dom"/>
</dbReference>
<keyword evidence="5" id="KW-0694">RNA-binding</keyword>
<feature type="compositionally biased region" description="Low complexity" evidence="7">
    <location>
        <begin position="94"/>
        <end position="109"/>
    </location>
</feature>
<reference evidence="9" key="1">
    <citation type="submission" date="2015-04" db="UniProtKB">
        <authorList>
            <consortium name="EnsemblPlants"/>
        </authorList>
    </citation>
    <scope>IDENTIFICATION</scope>
</reference>
<dbReference type="EnsemblPlants" id="OPUNC02G11640.1">
    <property type="protein sequence ID" value="OPUNC02G11640.1"/>
    <property type="gene ID" value="OPUNC02G11640"/>
</dbReference>
<dbReference type="STRING" id="4537.A0A0E0JYQ6"/>
<evidence type="ECO:0000313" key="9">
    <source>
        <dbReference type="EnsemblPlants" id="OPUNC02G11640.1"/>
    </source>
</evidence>
<dbReference type="OMA" id="PEWAQDS"/>
<dbReference type="Proteomes" id="UP000026962">
    <property type="component" value="Chromosome 2"/>
</dbReference>
<dbReference type="GO" id="GO:0005634">
    <property type="term" value="C:nucleus"/>
    <property type="evidence" value="ECO:0007669"/>
    <property type="project" value="UniProtKB-SubCell"/>
</dbReference>
<dbReference type="InterPro" id="IPR039900">
    <property type="entry name" value="Pat1-like"/>
</dbReference>
<feature type="compositionally biased region" description="Low complexity" evidence="7">
    <location>
        <begin position="909"/>
        <end position="924"/>
    </location>
</feature>
<name>A0A0E0JYQ6_ORYPU</name>
<comment type="subcellular location">
    <subcellularLocation>
        <location evidence="2">Cytoplasm</location>
    </subcellularLocation>
    <subcellularLocation>
        <location evidence="1">Nucleus</location>
    </subcellularLocation>
</comment>
<feature type="domain" description="mRNA decay factor PAT1" evidence="8">
    <location>
        <begin position="1302"/>
        <end position="1439"/>
    </location>
</feature>
<feature type="region of interest" description="Disordered" evidence="7">
    <location>
        <begin position="807"/>
        <end position="826"/>
    </location>
</feature>
<evidence type="ECO:0000313" key="10">
    <source>
        <dbReference type="Proteomes" id="UP000026962"/>
    </source>
</evidence>
<proteinExistence type="inferred from homology"/>
<evidence type="ECO:0000259" key="8">
    <source>
        <dbReference type="Pfam" id="PF09770"/>
    </source>
</evidence>